<evidence type="ECO:0000313" key="11">
    <source>
        <dbReference type="Proteomes" id="UP000298603"/>
    </source>
</evidence>
<feature type="binding site" evidence="8">
    <location>
        <begin position="20"/>
        <end position="25"/>
    </location>
    <ligand>
        <name>ATP</name>
        <dbReference type="ChEBI" id="CHEBI:30616"/>
    </ligand>
</feature>
<evidence type="ECO:0000259" key="9">
    <source>
        <dbReference type="SMART" id="SM00977"/>
    </source>
</evidence>
<keyword evidence="4 8" id="KW-0819">tRNA processing</keyword>
<dbReference type="Pfam" id="PF11734">
    <property type="entry name" value="TilS_C"/>
    <property type="match status" value="1"/>
</dbReference>
<dbReference type="InterPro" id="IPR011063">
    <property type="entry name" value="TilS/TtcA_N"/>
</dbReference>
<sequence length="431" mass="52181">MISNFIKKIKKNQKILVAYSGGLDSTVLLYQLIPFIIKKPFLQIRAIHINHQINPESEKWMKHCKKICKKFLITLIIKKINIKKKNNFQENARKLRYQIIKKNMIKNEILVTGHHLNDQCETLFLSLKRSKGVYGLSGIPYINSVNKNKIIIRPLLKIYKTKIKNWAIKNNIHWINDNSNLNNKYDRNFIRNKIINKIQKKWPYFIQNCTRSMKFCYQQEISINYFLEKIIFKNTLFNDSIKIKIFYKYPQEIQKLLIRKWLFINTNQKISYKENKNIYNKMIVLKNNINQKINIKNITIQKYKKKIFYIPKYKNIKNKIIFWYNYQKPLKLPEKMGFLIQDQYGTLLPKPKKLDLINIRFQLDKKVYLNNKNIKKKNIFQENKILPWNRNRIPFLFYNNKLISILGMQNIDNIKSHTIKTWRISWINLIS</sequence>
<dbReference type="NCBIfam" id="TIGR02433">
    <property type="entry name" value="lysidine_TilS_C"/>
    <property type="match status" value="1"/>
</dbReference>
<dbReference type="GO" id="GO:0032267">
    <property type="term" value="F:tRNA(Ile)-lysidine synthase activity"/>
    <property type="evidence" value="ECO:0007669"/>
    <property type="project" value="UniProtKB-EC"/>
</dbReference>
<dbReference type="PANTHER" id="PTHR43033">
    <property type="entry name" value="TRNA(ILE)-LYSIDINE SYNTHASE-RELATED"/>
    <property type="match status" value="1"/>
</dbReference>
<evidence type="ECO:0000256" key="6">
    <source>
        <dbReference type="ARBA" id="ARBA00022840"/>
    </source>
</evidence>
<accession>A0A4D6YK76</accession>
<evidence type="ECO:0000256" key="1">
    <source>
        <dbReference type="ARBA" id="ARBA00004496"/>
    </source>
</evidence>
<dbReference type="PANTHER" id="PTHR43033:SF1">
    <property type="entry name" value="TRNA(ILE)-LYSIDINE SYNTHASE-RELATED"/>
    <property type="match status" value="1"/>
</dbReference>
<dbReference type="SUPFAM" id="SSF82829">
    <property type="entry name" value="MesJ substrate recognition domain-like"/>
    <property type="match status" value="1"/>
</dbReference>
<dbReference type="Gene3D" id="3.40.50.620">
    <property type="entry name" value="HUPs"/>
    <property type="match status" value="1"/>
</dbReference>
<dbReference type="InterPro" id="IPR014729">
    <property type="entry name" value="Rossmann-like_a/b/a_fold"/>
</dbReference>
<dbReference type="InterPro" id="IPR012094">
    <property type="entry name" value="tRNA_Ile_lys_synt"/>
</dbReference>
<dbReference type="InterPro" id="IPR012796">
    <property type="entry name" value="Lysidine-tRNA-synth_C"/>
</dbReference>
<dbReference type="EMBL" id="CP032996">
    <property type="protein sequence ID" value="QCI27091.1"/>
    <property type="molecule type" value="Genomic_DNA"/>
</dbReference>
<evidence type="ECO:0000256" key="3">
    <source>
        <dbReference type="ARBA" id="ARBA00022598"/>
    </source>
</evidence>
<dbReference type="EC" id="6.3.4.19" evidence="8"/>
<dbReference type="InterPro" id="IPR012795">
    <property type="entry name" value="tRNA_Ile_lys_synt_N"/>
</dbReference>
<comment type="subcellular location">
    <subcellularLocation>
        <location evidence="1 8">Cytoplasm</location>
    </subcellularLocation>
</comment>
<keyword evidence="3 8" id="KW-0436">Ligase</keyword>
<evidence type="ECO:0000256" key="7">
    <source>
        <dbReference type="ARBA" id="ARBA00048539"/>
    </source>
</evidence>
<keyword evidence="5 8" id="KW-0547">Nucleotide-binding</keyword>
<evidence type="ECO:0000313" key="10">
    <source>
        <dbReference type="EMBL" id="QCI27091.1"/>
    </source>
</evidence>
<organism evidence="10 11">
    <name type="scientific">Buchnera aphidicola</name>
    <name type="common">Therioaphis trifolii</name>
    <dbReference type="NCBI Taxonomy" id="1241884"/>
    <lineage>
        <taxon>Bacteria</taxon>
        <taxon>Pseudomonadati</taxon>
        <taxon>Pseudomonadota</taxon>
        <taxon>Gammaproteobacteria</taxon>
        <taxon>Enterobacterales</taxon>
        <taxon>Erwiniaceae</taxon>
        <taxon>Buchnera</taxon>
    </lineage>
</organism>
<evidence type="ECO:0000256" key="5">
    <source>
        <dbReference type="ARBA" id="ARBA00022741"/>
    </source>
</evidence>
<reference evidence="10 11" key="1">
    <citation type="submission" date="2018-10" db="EMBL/GenBank/DDBJ databases">
        <title>Comparative functional genomics of the obligate endosymbiont Buchnera aphidicola.</title>
        <authorList>
            <person name="Chong R.A."/>
        </authorList>
    </citation>
    <scope>NUCLEOTIDE SEQUENCE [LARGE SCALE GENOMIC DNA]</scope>
    <source>
        <strain evidence="10 11">Tma</strain>
    </source>
</reference>
<dbReference type="CDD" id="cd01992">
    <property type="entry name" value="TilS_N"/>
    <property type="match status" value="1"/>
</dbReference>
<comment type="domain">
    <text evidence="8">The N-terminal region contains the highly conserved SGGXDS motif, predicted to be a P-loop motif involved in ATP binding.</text>
</comment>
<dbReference type="NCBIfam" id="TIGR02432">
    <property type="entry name" value="lysidine_TilS_N"/>
    <property type="match status" value="1"/>
</dbReference>
<feature type="domain" description="Lysidine-tRNA(Ile) synthetase C-terminal" evidence="9">
    <location>
        <begin position="357"/>
        <end position="426"/>
    </location>
</feature>
<keyword evidence="2 8" id="KW-0963">Cytoplasm</keyword>
<dbReference type="AlphaFoldDB" id="A0A4D6YK76"/>
<dbReference type="SUPFAM" id="SSF56037">
    <property type="entry name" value="PheT/TilS domain"/>
    <property type="match status" value="1"/>
</dbReference>
<comment type="catalytic activity">
    <reaction evidence="7 8">
        <text>cytidine(34) in tRNA(Ile2) + L-lysine + ATP = lysidine(34) in tRNA(Ile2) + AMP + diphosphate + H(+)</text>
        <dbReference type="Rhea" id="RHEA:43744"/>
        <dbReference type="Rhea" id="RHEA-COMP:10625"/>
        <dbReference type="Rhea" id="RHEA-COMP:10670"/>
        <dbReference type="ChEBI" id="CHEBI:15378"/>
        <dbReference type="ChEBI" id="CHEBI:30616"/>
        <dbReference type="ChEBI" id="CHEBI:32551"/>
        <dbReference type="ChEBI" id="CHEBI:33019"/>
        <dbReference type="ChEBI" id="CHEBI:82748"/>
        <dbReference type="ChEBI" id="CHEBI:83665"/>
        <dbReference type="ChEBI" id="CHEBI:456215"/>
        <dbReference type="EC" id="6.3.4.19"/>
    </reaction>
</comment>
<dbReference type="HAMAP" id="MF_01161">
    <property type="entry name" value="tRNA_Ile_lys_synt"/>
    <property type="match status" value="1"/>
</dbReference>
<name>A0A4D6YK76_9GAMM</name>
<comment type="similarity">
    <text evidence="8">Belongs to the tRNA(Ile)-lysidine synthase family.</text>
</comment>
<dbReference type="SUPFAM" id="SSF52402">
    <property type="entry name" value="Adenine nucleotide alpha hydrolases-like"/>
    <property type="match status" value="1"/>
</dbReference>
<evidence type="ECO:0000256" key="2">
    <source>
        <dbReference type="ARBA" id="ARBA00022490"/>
    </source>
</evidence>
<keyword evidence="11" id="KW-1185">Reference proteome</keyword>
<keyword evidence="6 8" id="KW-0067">ATP-binding</keyword>
<gene>
    <name evidence="8 10" type="primary">tilS</name>
    <name evidence="10" type="ORF">D9V81_00440</name>
</gene>
<dbReference type="GO" id="GO:0006400">
    <property type="term" value="P:tRNA modification"/>
    <property type="evidence" value="ECO:0007669"/>
    <property type="project" value="UniProtKB-UniRule"/>
</dbReference>
<comment type="function">
    <text evidence="8">Ligates lysine onto the cytidine present at position 34 of the AUA codon-specific tRNA(Ile) that contains the anticodon CAU, in an ATP-dependent manner. Cytidine is converted to lysidine, thus changing the amino acid specificity of the tRNA from methionine to isoleucine.</text>
</comment>
<dbReference type="GO" id="GO:0005524">
    <property type="term" value="F:ATP binding"/>
    <property type="evidence" value="ECO:0007669"/>
    <property type="project" value="UniProtKB-UniRule"/>
</dbReference>
<proteinExistence type="inferred from homology"/>
<evidence type="ECO:0000256" key="4">
    <source>
        <dbReference type="ARBA" id="ARBA00022694"/>
    </source>
</evidence>
<dbReference type="SMART" id="SM00977">
    <property type="entry name" value="TilS_C"/>
    <property type="match status" value="1"/>
</dbReference>
<dbReference type="OrthoDB" id="9807403at2"/>
<protein>
    <recommendedName>
        <fullName evidence="8">tRNA(Ile)-lysidine synthase</fullName>
        <ecNumber evidence="8">6.3.4.19</ecNumber>
    </recommendedName>
    <alternativeName>
        <fullName evidence="8">tRNA(Ile)-2-lysyl-cytidine synthase</fullName>
    </alternativeName>
    <alternativeName>
        <fullName evidence="8">tRNA(Ile)-lysidine synthetase</fullName>
    </alternativeName>
</protein>
<dbReference type="GO" id="GO:0005737">
    <property type="term" value="C:cytoplasm"/>
    <property type="evidence" value="ECO:0007669"/>
    <property type="project" value="UniProtKB-SubCell"/>
</dbReference>
<dbReference type="Proteomes" id="UP000298603">
    <property type="component" value="Chromosome"/>
</dbReference>
<dbReference type="Pfam" id="PF01171">
    <property type="entry name" value="ATP_bind_3"/>
    <property type="match status" value="1"/>
</dbReference>
<dbReference type="RefSeq" id="WP_158349357.1">
    <property type="nucleotide sequence ID" value="NZ_CP032996.1"/>
</dbReference>
<evidence type="ECO:0000256" key="8">
    <source>
        <dbReference type="HAMAP-Rule" id="MF_01161"/>
    </source>
</evidence>